<dbReference type="InterPro" id="IPR052704">
    <property type="entry name" value="ECF_Sigma-70_Domain"/>
</dbReference>
<dbReference type="SUPFAM" id="SSF88659">
    <property type="entry name" value="Sigma3 and sigma4 domains of RNA polymerase sigma factors"/>
    <property type="match status" value="1"/>
</dbReference>
<dbReference type="Pfam" id="PF04542">
    <property type="entry name" value="Sigma70_r2"/>
    <property type="match status" value="1"/>
</dbReference>
<organism evidence="4 5">
    <name type="scientific">Edaphobacter modestus</name>
    <dbReference type="NCBI Taxonomy" id="388466"/>
    <lineage>
        <taxon>Bacteria</taxon>
        <taxon>Pseudomonadati</taxon>
        <taxon>Acidobacteriota</taxon>
        <taxon>Terriglobia</taxon>
        <taxon>Terriglobales</taxon>
        <taxon>Acidobacteriaceae</taxon>
        <taxon>Edaphobacter</taxon>
    </lineage>
</organism>
<dbReference type="PANTHER" id="PTHR30173:SF36">
    <property type="entry name" value="ECF RNA POLYMERASE SIGMA FACTOR SIGJ"/>
    <property type="match status" value="1"/>
</dbReference>
<dbReference type="InterPro" id="IPR013249">
    <property type="entry name" value="RNA_pol_sigma70_r4_t2"/>
</dbReference>
<dbReference type="AlphaFoldDB" id="A0A4V2G4P7"/>
<dbReference type="SUPFAM" id="SSF54427">
    <property type="entry name" value="NTF2-like"/>
    <property type="match status" value="1"/>
</dbReference>
<evidence type="ECO:0000256" key="1">
    <source>
        <dbReference type="ARBA" id="ARBA00011344"/>
    </source>
</evidence>
<dbReference type="NCBIfam" id="NF007214">
    <property type="entry name" value="PRK09636.1"/>
    <property type="match status" value="1"/>
</dbReference>
<reference evidence="4 5" key="1">
    <citation type="submission" date="2019-02" db="EMBL/GenBank/DDBJ databases">
        <title>Genomic Encyclopedia of Archaeal and Bacterial Type Strains, Phase II (KMG-II): from individual species to whole genera.</title>
        <authorList>
            <person name="Goeker M."/>
        </authorList>
    </citation>
    <scope>NUCLEOTIDE SEQUENCE [LARGE SCALE GENOMIC DNA]</scope>
    <source>
        <strain evidence="4 5">DSM 18101</strain>
    </source>
</reference>
<evidence type="ECO:0000259" key="3">
    <source>
        <dbReference type="Pfam" id="PF08281"/>
    </source>
</evidence>
<dbReference type="InterPro" id="IPR032710">
    <property type="entry name" value="NTF2-like_dom_sf"/>
</dbReference>
<comment type="subunit">
    <text evidence="1">Interacts transiently with the RNA polymerase catalytic core formed by RpoA, RpoB, RpoC and RpoZ (2 alpha, 1 beta, 1 beta' and 1 omega subunit) to form the RNA polymerase holoenzyme that can initiate transcription.</text>
</comment>
<dbReference type="SUPFAM" id="SSF88946">
    <property type="entry name" value="Sigma2 domain of RNA polymerase sigma factors"/>
    <property type="match status" value="1"/>
</dbReference>
<dbReference type="EMBL" id="SHKW01000001">
    <property type="protein sequence ID" value="RZU41806.1"/>
    <property type="molecule type" value="Genomic_DNA"/>
</dbReference>
<dbReference type="GO" id="GO:0006352">
    <property type="term" value="P:DNA-templated transcription initiation"/>
    <property type="evidence" value="ECO:0007669"/>
    <property type="project" value="InterPro"/>
</dbReference>
<evidence type="ECO:0000259" key="2">
    <source>
        <dbReference type="Pfam" id="PF04542"/>
    </source>
</evidence>
<dbReference type="NCBIfam" id="TIGR02937">
    <property type="entry name" value="sigma70-ECF"/>
    <property type="match status" value="1"/>
</dbReference>
<name>A0A4V2G4P7_9BACT</name>
<feature type="domain" description="RNA polymerase sigma factor 70 region 4 type 2" evidence="3">
    <location>
        <begin position="115"/>
        <end position="167"/>
    </location>
</feature>
<gene>
    <name evidence="4" type="ORF">BDD14_3343</name>
</gene>
<dbReference type="NCBIfam" id="TIGR02957">
    <property type="entry name" value="SigX4"/>
    <property type="match status" value="1"/>
</dbReference>
<evidence type="ECO:0000313" key="4">
    <source>
        <dbReference type="EMBL" id="RZU41806.1"/>
    </source>
</evidence>
<dbReference type="InterPro" id="IPR014303">
    <property type="entry name" value="RNA_pol_sigma-70_ECF"/>
</dbReference>
<feature type="domain" description="RNA polymerase sigma-70 region 2" evidence="2">
    <location>
        <begin position="22"/>
        <end position="82"/>
    </location>
</feature>
<dbReference type="Pfam" id="PF08281">
    <property type="entry name" value="Sigma70_r4_2"/>
    <property type="match status" value="1"/>
</dbReference>
<protein>
    <submittedName>
        <fullName evidence="4">RNA polymerase sigma-70 factor (ECF subfamily)</fullName>
    </submittedName>
</protein>
<dbReference type="Proteomes" id="UP000292958">
    <property type="component" value="Unassembled WGS sequence"/>
</dbReference>
<dbReference type="OrthoDB" id="3211555at2"/>
<dbReference type="InterPro" id="IPR013325">
    <property type="entry name" value="RNA_pol_sigma_r2"/>
</dbReference>
<keyword evidence="5" id="KW-1185">Reference proteome</keyword>
<proteinExistence type="predicted"/>
<dbReference type="InterPro" id="IPR036388">
    <property type="entry name" value="WH-like_DNA-bd_sf"/>
</dbReference>
<sequence length="315" mass="34429">MPPEHTHGIGELDQATSVFLNVRQRLFGIAYRMLGSAAEAEDIVQETWIRWQAKDRATVLDPPAFLATITIRLALNLAQSARSRRETYIGPWLPEPIDTSSDPYLGAERGEALSLALLLLLEKLSPHERAAYVLREAFDYPYSTIAELLETTEANVRQIVSRARRHIAAQGHASVQPPTFEQQSNLLHAFIRAAQQGQLAELERLFASEVVSSTDGNGIVNAARIPVVGRARVAKFVVSFPKHFWAGATVAYILANGQPAILLSRNGSVFAFATLEVSGDSISQILWVMSPAKLASISRSWPEAPQNIASSPAGI</sequence>
<comment type="caution">
    <text evidence="4">The sequence shown here is derived from an EMBL/GenBank/DDBJ whole genome shotgun (WGS) entry which is preliminary data.</text>
</comment>
<dbReference type="Gene3D" id="1.10.1740.10">
    <property type="match status" value="1"/>
</dbReference>
<dbReference type="Gene3D" id="1.10.10.10">
    <property type="entry name" value="Winged helix-like DNA-binding domain superfamily/Winged helix DNA-binding domain"/>
    <property type="match status" value="1"/>
</dbReference>
<dbReference type="PANTHER" id="PTHR30173">
    <property type="entry name" value="SIGMA 19 FACTOR"/>
    <property type="match status" value="1"/>
</dbReference>
<dbReference type="GO" id="GO:0003677">
    <property type="term" value="F:DNA binding"/>
    <property type="evidence" value="ECO:0007669"/>
    <property type="project" value="InterPro"/>
</dbReference>
<evidence type="ECO:0000313" key="5">
    <source>
        <dbReference type="Proteomes" id="UP000292958"/>
    </source>
</evidence>
<dbReference type="InterPro" id="IPR014284">
    <property type="entry name" value="RNA_pol_sigma-70_dom"/>
</dbReference>
<dbReference type="RefSeq" id="WP_130419663.1">
    <property type="nucleotide sequence ID" value="NZ_SHKW01000001.1"/>
</dbReference>
<dbReference type="GO" id="GO:0016987">
    <property type="term" value="F:sigma factor activity"/>
    <property type="evidence" value="ECO:0007669"/>
    <property type="project" value="InterPro"/>
</dbReference>
<accession>A0A4V2G4P7</accession>
<dbReference type="InterPro" id="IPR007627">
    <property type="entry name" value="RNA_pol_sigma70_r2"/>
</dbReference>
<dbReference type="InterPro" id="IPR013324">
    <property type="entry name" value="RNA_pol_sigma_r3/r4-like"/>
</dbReference>